<dbReference type="EMBL" id="JAEHOC010000046">
    <property type="protein sequence ID" value="KAG2426569.1"/>
    <property type="molecule type" value="Genomic_DNA"/>
</dbReference>
<proteinExistence type="predicted"/>
<evidence type="ECO:0000256" key="2">
    <source>
        <dbReference type="SAM" id="Phobius"/>
    </source>
</evidence>
<feature type="transmembrane region" description="Helical" evidence="2">
    <location>
        <begin position="20"/>
        <end position="41"/>
    </location>
</feature>
<keyword evidence="2" id="KW-1133">Transmembrane helix</keyword>
<feature type="region of interest" description="Disordered" evidence="1">
    <location>
        <begin position="1065"/>
        <end position="1100"/>
    </location>
</feature>
<feature type="region of interest" description="Disordered" evidence="1">
    <location>
        <begin position="894"/>
        <end position="920"/>
    </location>
</feature>
<feature type="transmembrane region" description="Helical" evidence="2">
    <location>
        <begin position="1682"/>
        <end position="1706"/>
    </location>
</feature>
<feature type="compositionally biased region" description="Low complexity" evidence="1">
    <location>
        <begin position="738"/>
        <end position="747"/>
    </location>
</feature>
<dbReference type="Proteomes" id="UP000650467">
    <property type="component" value="Unassembled WGS sequence"/>
</dbReference>
<feature type="region of interest" description="Disordered" evidence="1">
    <location>
        <begin position="810"/>
        <end position="836"/>
    </location>
</feature>
<keyword evidence="2" id="KW-0472">Membrane</keyword>
<sequence>MGQHASLLLLPPPGGGAASTAHTLCGVGVGYVAGSAVAVSLHELAHVAAAWSLGLLPGGGAYAAGASAAGVLRWVSSNMLLQLPLYLLGLARLLPPAARSSPPHVTLSLPPRTSHAGGSAATDRKLALVRLAGPAVSALLLLLAAVATAAVCSGGGSGGATLLIKAVCGGALAACFATLLGAVASDVLGLEPPMSPSISTTSTSSTNPALPSTSAAACALLTLRLFCGNVGLLVAGAATSAVDVMSVLRTQVAISSQRGAQSGGLVTLIEPASAAAAREADQDGTTAAVGGVTGAGRGNVSGVRSRCAPGKRDHLSVMLSNRFGRALGRSPVMAGGHGIFAGHTRFATSSQPSEAESHPHQWSPPVSIPVWRTCRAKGGRLEQRPENFGVWITHNGDFDFWRLMGQDRTHNDVAAFLTAALGTPSPAKCDSVRVAGMIEMLRTQGLWLPSLRLAYYDTAVCSFEDVVASGQPDYAAKHAGTTGDREAAHQRVATRAELAALAAAVEAAFDSLAAAIEPLDVDAFLMPPLREEDEAAAEADAAAASTGMAAASAAAAGRYADPSHRSNRSNRGHRFSPDSTTHGGGAAHGGVGGSLRGVVGTGRPSVMSLLTSPHAGGGGGAGGGGLARVASSRVSSTFSLGGSQAGGGGDGGAEDEAAEDQAAASRLLLQRSASFGAVGATSAVLAQEASNAMAALRHGGHHPNHQQHGSHTAFSPGTTLRGAHNARALLHGGGGGPQPLASAGASGPAPPVFETRGSLELRRPQRTTGGGAGGHGLDHGGPLHGAGDSGLLRTSSAAAAWGAGTALPSRASGGASGGGGLPFGHQPVPPSNPGLPTVLVLTGEAAAAAPPEAASRAEGPTQTITIATKVSPFAVPQQQQPVAAAVAAAATPTGADEAGQTGAGAKSSTRPSNGAAAAAAPANTRHAEIVVSYGEEGVRIASALGWARDGARDQLVAALAEVARKHLEATPGWASWRATVPSLESLLCTALSYFAANDLYAASCRFLKNAKGSFGLAILCSLEPDRLCMGAWGQPMSMAFSQRHKAVVYGSETNCAMVPIATKKGAVLPPPQPQGGDKEAEEGSSKGGARDGAGGGAAAAAPLREGDEAIVTHLDEQLFPVHHVEERQADAITMRGVSVEIIRDPSRRGGTAHLDHSAHGGAGGSVRGGAGGSVRGGTGGSVRGGVGGSMRDGSRRRGGPLLMATGDVSVRDPSRRNRAVAPDVSVRTLSKIKEQQALKTAAAEAAKPTAATVASSPQPAPTAAPAPAAKENGVRPGGGGGAPEISPGEALVDNGWTPDFATHRIDIDEGDGEMMQLVLTDPRDLESATDTADGWALFRLDPFVRLRAYQIKFGQEVDSREEFEQQERIVQLVGNPYITFSRMDLTPGRDYVADDLSDIPHTLSRIRDSWTDPASLNRQSAEELFDHLDTLAEFALSNPSAADRPGVDLLLTGVEASLWLAEQWAGDLKLVFPQLNVLALSANKVISVLGNARGRIPPTGSTFCRSSANMIADHHTLCIAVSQSGQTFPTIHACRILNQLLPGRVYAMCGSVDTKMALALGQRMSLHSPFTRRVFNTCAGGRCAEPPSVVCAAIHQTMSELLSFLVVRMRMTSVCASGRPLGMILTRNDMVDLRSVRDRFIDTTAPQLTGYDHHRQRQPSEHHNRLVAQGRKWGLHVVETPMAWVLSLIHILATVVSGWPVIFAIVHGICLRAKASYAVDTALSKVALAADSVLYMFLPIVYAMLLRWLQRRPIWHRMGKRTIVVADVPYVHQIIETYVSKMYALAYGIASVEVHGANPLDHFVHRFTHRVVRGLLIALGRPDGRLYSQTKSESWVLLGLLQAKVITNWGHQPEVVSIGHNPYHPAVVDTHLQLPTNRPPLLIEALEHTTGAVDPNQLWAGRRHMVTGKFPLHEKARVLLQELEEAAAAGDGGRAKPTADATSNGTKSGGGAGGARGGRGGLSSKQDNGGGGKGLAAQSLSAVSTGPGGRMQRVLKGQCNAYTVLKSGTTVLDRPADELRPLLGAGSKHLVGGHLLYRIFQKTELSKMFDKLAVVRQLAGRLAGKVSSSVAREAVAAVGSTVEDVLNQQTVMEQLIESRYLSLERLIAFMVMFHAMARRTADWWPLTYDIARSQSGLRVATTAAPVTASELEQSLAEILGSDVVEERFRRDERAKRERLRHIMGAQLRKRAAGEQKPPAQASGLHD</sequence>
<reference evidence="3" key="1">
    <citation type="journal article" date="2020" name="bioRxiv">
        <title>Comparative genomics of Chlamydomonas.</title>
        <authorList>
            <person name="Craig R.J."/>
            <person name="Hasan A.R."/>
            <person name="Ness R.W."/>
            <person name="Keightley P.D."/>
        </authorList>
    </citation>
    <scope>NUCLEOTIDE SEQUENCE</scope>
    <source>
        <strain evidence="3">SAG 7.73</strain>
    </source>
</reference>
<keyword evidence="4" id="KW-1185">Reference proteome</keyword>
<evidence type="ECO:0000313" key="3">
    <source>
        <dbReference type="EMBL" id="KAG2426569.1"/>
    </source>
</evidence>
<keyword evidence="2" id="KW-0812">Transmembrane</keyword>
<feature type="transmembrane region" description="Helical" evidence="2">
    <location>
        <begin position="131"/>
        <end position="151"/>
    </location>
</feature>
<feature type="region of interest" description="Disordered" evidence="1">
    <location>
        <begin position="1147"/>
        <end position="1224"/>
    </location>
</feature>
<feature type="region of interest" description="Disordered" evidence="1">
    <location>
        <begin position="555"/>
        <end position="659"/>
    </location>
</feature>
<dbReference type="PANTHER" id="PTHR12460">
    <property type="entry name" value="CYCLIN-DEPENDENT KINASE INHIBITOR-RELATED PROTEIN"/>
    <property type="match status" value="1"/>
</dbReference>
<feature type="compositionally biased region" description="Gly residues" evidence="1">
    <location>
        <begin position="582"/>
        <end position="595"/>
    </location>
</feature>
<feature type="transmembrane region" description="Helical" evidence="2">
    <location>
        <begin position="53"/>
        <end position="75"/>
    </location>
</feature>
<feature type="region of interest" description="Disordered" evidence="1">
    <location>
        <begin position="1928"/>
        <end position="1989"/>
    </location>
</feature>
<feature type="compositionally biased region" description="Basic and acidic residues" evidence="1">
    <location>
        <begin position="1147"/>
        <end position="1158"/>
    </location>
</feature>
<dbReference type="OrthoDB" id="533167at2759"/>
<feature type="transmembrane region" description="Helical" evidence="2">
    <location>
        <begin position="163"/>
        <end position="184"/>
    </location>
</feature>
<comment type="caution">
    <text evidence="3">The sequence shown here is derived from an EMBL/GenBank/DDBJ whole genome shotgun (WGS) entry which is preliminary data.</text>
</comment>
<name>A0A835VV21_CHLIN</name>
<feature type="compositionally biased region" description="Gly residues" evidence="1">
    <location>
        <begin position="1160"/>
        <end position="1190"/>
    </location>
</feature>
<feature type="compositionally biased region" description="Gly residues" evidence="1">
    <location>
        <begin position="615"/>
        <end position="626"/>
    </location>
</feature>
<feature type="region of interest" description="Disordered" evidence="1">
    <location>
        <begin position="698"/>
        <end position="790"/>
    </location>
</feature>
<evidence type="ECO:0008006" key="5">
    <source>
        <dbReference type="Google" id="ProtNLM"/>
    </source>
</evidence>
<feature type="transmembrane region" description="Helical" evidence="2">
    <location>
        <begin position="1726"/>
        <end position="1749"/>
    </location>
</feature>
<feature type="compositionally biased region" description="Gly residues" evidence="1">
    <location>
        <begin position="1947"/>
        <end position="1961"/>
    </location>
</feature>
<evidence type="ECO:0000313" key="4">
    <source>
        <dbReference type="Proteomes" id="UP000650467"/>
    </source>
</evidence>
<evidence type="ECO:0000256" key="1">
    <source>
        <dbReference type="SAM" id="MobiDB-lite"/>
    </source>
</evidence>
<gene>
    <name evidence="3" type="ORF">HXX76_012887</name>
</gene>
<feature type="region of interest" description="Disordered" evidence="1">
    <location>
        <begin position="1249"/>
        <end position="1294"/>
    </location>
</feature>
<organism evidence="3 4">
    <name type="scientific">Chlamydomonas incerta</name>
    <dbReference type="NCBI Taxonomy" id="51695"/>
    <lineage>
        <taxon>Eukaryota</taxon>
        <taxon>Viridiplantae</taxon>
        <taxon>Chlorophyta</taxon>
        <taxon>core chlorophytes</taxon>
        <taxon>Chlorophyceae</taxon>
        <taxon>CS clade</taxon>
        <taxon>Chlamydomonadales</taxon>
        <taxon>Chlamydomonadaceae</taxon>
        <taxon>Chlamydomonas</taxon>
    </lineage>
</organism>
<protein>
    <recommendedName>
        <fullName evidence="5">Glutamine amidotransferase type-2 domain-containing protein</fullName>
    </recommendedName>
</protein>
<feature type="compositionally biased region" description="Basic residues" evidence="1">
    <location>
        <begin position="565"/>
        <end position="574"/>
    </location>
</feature>
<feature type="region of interest" description="Disordered" evidence="1">
    <location>
        <begin position="2184"/>
        <end position="2206"/>
    </location>
</feature>
<accession>A0A835VV21</accession>